<accession>A0A6C0JXI7</accession>
<dbReference type="EMBL" id="MN740769">
    <property type="protein sequence ID" value="QHU10475.1"/>
    <property type="molecule type" value="Genomic_DNA"/>
</dbReference>
<dbReference type="AlphaFoldDB" id="A0A6C0JXI7"/>
<evidence type="ECO:0000313" key="1">
    <source>
        <dbReference type="EMBL" id="QHU10475.1"/>
    </source>
</evidence>
<reference evidence="1" key="1">
    <citation type="journal article" date="2020" name="Nature">
        <title>Giant virus diversity and host interactions through global metagenomics.</title>
        <authorList>
            <person name="Schulz F."/>
            <person name="Roux S."/>
            <person name="Paez-Espino D."/>
            <person name="Jungbluth S."/>
            <person name="Walsh D.A."/>
            <person name="Denef V.J."/>
            <person name="McMahon K.D."/>
            <person name="Konstantinidis K.T."/>
            <person name="Eloe-Fadrosh E.A."/>
            <person name="Kyrpides N.C."/>
            <person name="Woyke T."/>
        </authorList>
    </citation>
    <scope>NUCLEOTIDE SEQUENCE</scope>
    <source>
        <strain evidence="1">GVMAG-S-1101165-83</strain>
    </source>
</reference>
<organism evidence="1">
    <name type="scientific">viral metagenome</name>
    <dbReference type="NCBI Taxonomy" id="1070528"/>
    <lineage>
        <taxon>unclassified sequences</taxon>
        <taxon>metagenomes</taxon>
        <taxon>organismal metagenomes</taxon>
    </lineage>
</organism>
<name>A0A6C0JXI7_9ZZZZ</name>
<proteinExistence type="predicted"/>
<protein>
    <submittedName>
        <fullName evidence="1">Uncharacterized protein</fullName>
    </submittedName>
</protein>
<sequence>MLTRSSSRYLEQEKEFKEVKQMYEVNIDFDEASAAWKANKKSTGSGCYKYICKHRNKNNKKCRRNPIPGESFCSQHNI</sequence>